<protein>
    <submittedName>
        <fullName evidence="5">Transcriptional regulator, LacI family</fullName>
    </submittedName>
</protein>
<dbReference type="HOGENOM" id="CLU_037628_6_0_10"/>
<dbReference type="GO" id="GO:0003700">
    <property type="term" value="F:DNA-binding transcription factor activity"/>
    <property type="evidence" value="ECO:0007669"/>
    <property type="project" value="TreeGrafter"/>
</dbReference>
<dbReference type="InterPro" id="IPR001761">
    <property type="entry name" value="Peripla_BP/Lac1_sug-bd_dom"/>
</dbReference>
<dbReference type="InterPro" id="IPR028082">
    <property type="entry name" value="Peripla_BP_I"/>
</dbReference>
<dbReference type="EMBL" id="CM001403">
    <property type="protein sequence ID" value="EHQ29114.1"/>
    <property type="molecule type" value="Genomic_DNA"/>
</dbReference>
<organism evidence="5 6">
    <name type="scientific">Mucilaginibacter paludis DSM 18603</name>
    <dbReference type="NCBI Taxonomy" id="714943"/>
    <lineage>
        <taxon>Bacteria</taxon>
        <taxon>Pseudomonadati</taxon>
        <taxon>Bacteroidota</taxon>
        <taxon>Sphingobacteriia</taxon>
        <taxon>Sphingobacteriales</taxon>
        <taxon>Sphingobacteriaceae</taxon>
        <taxon>Mucilaginibacter</taxon>
    </lineage>
</organism>
<dbReference type="Gene3D" id="3.40.50.2300">
    <property type="match status" value="2"/>
</dbReference>
<dbReference type="SUPFAM" id="SSF53822">
    <property type="entry name" value="Periplasmic binding protein-like I"/>
    <property type="match status" value="1"/>
</dbReference>
<dbReference type="RefSeq" id="WP_008510149.1">
    <property type="nucleotide sequence ID" value="NZ_CM001403.1"/>
</dbReference>
<accession>H1YAJ4</accession>
<sequence>MEEVNIKSLAKKLNLSISTVSRALSDSYEIGAETKQRVRQLAKELNYQPNPFASSLRKRKSNTIAVIIPEIANNFFTLVIKGIEDIAQAQEYHVLIYITHENSAREIAYCNHLLNGRVDGVLMSMSGEMDDIDHINSLIEHHVPVVFFDRICEQISTVKIITDDYESAFTGTEHLIAKGCRSIAYLGILKTHSISKNRLHGYQDAMKKNNIAIDKQHIVSCSGDIDQDYQVIKALLTSAHRPTGIFAAVEHAALVCYEVAADLGLKIPQDFKIISFSNLRTASLLNPPLSTITQPAYHIGQEAAKALFGELKNRNGIENTKITLRSSLIERESTA</sequence>
<dbReference type="SMART" id="SM00354">
    <property type="entry name" value="HTH_LACI"/>
    <property type="match status" value="1"/>
</dbReference>
<proteinExistence type="predicted"/>
<feature type="domain" description="HTH lacI-type" evidence="4">
    <location>
        <begin position="4"/>
        <end position="58"/>
    </location>
</feature>
<dbReference type="GO" id="GO:0000976">
    <property type="term" value="F:transcription cis-regulatory region binding"/>
    <property type="evidence" value="ECO:0007669"/>
    <property type="project" value="TreeGrafter"/>
</dbReference>
<dbReference type="SUPFAM" id="SSF47413">
    <property type="entry name" value="lambda repressor-like DNA-binding domains"/>
    <property type="match status" value="1"/>
</dbReference>
<dbReference type="STRING" id="714943.Mucpa_5036"/>
<dbReference type="PANTHER" id="PTHR30146">
    <property type="entry name" value="LACI-RELATED TRANSCRIPTIONAL REPRESSOR"/>
    <property type="match status" value="1"/>
</dbReference>
<dbReference type="Proteomes" id="UP000002774">
    <property type="component" value="Chromosome"/>
</dbReference>
<name>H1YAJ4_9SPHI</name>
<dbReference type="Gene3D" id="1.10.260.40">
    <property type="entry name" value="lambda repressor-like DNA-binding domains"/>
    <property type="match status" value="1"/>
</dbReference>
<dbReference type="InterPro" id="IPR010982">
    <property type="entry name" value="Lambda_DNA-bd_dom_sf"/>
</dbReference>
<keyword evidence="6" id="KW-1185">Reference proteome</keyword>
<dbReference type="Pfam" id="PF00532">
    <property type="entry name" value="Peripla_BP_1"/>
    <property type="match status" value="1"/>
</dbReference>
<dbReference type="InterPro" id="IPR000843">
    <property type="entry name" value="HTH_LacI"/>
</dbReference>
<gene>
    <name evidence="5" type="ORF">Mucpa_5036</name>
</gene>
<dbReference type="Pfam" id="PF00356">
    <property type="entry name" value="LacI"/>
    <property type="match status" value="1"/>
</dbReference>
<dbReference type="eggNOG" id="COG1609">
    <property type="taxonomic scope" value="Bacteria"/>
</dbReference>
<dbReference type="PANTHER" id="PTHR30146:SF109">
    <property type="entry name" value="HTH-TYPE TRANSCRIPTIONAL REGULATOR GALS"/>
    <property type="match status" value="1"/>
</dbReference>
<dbReference type="PROSITE" id="PS50932">
    <property type="entry name" value="HTH_LACI_2"/>
    <property type="match status" value="1"/>
</dbReference>
<evidence type="ECO:0000256" key="1">
    <source>
        <dbReference type="ARBA" id="ARBA00023015"/>
    </source>
</evidence>
<dbReference type="AlphaFoldDB" id="H1YAJ4"/>
<keyword evidence="1" id="KW-0805">Transcription regulation</keyword>
<evidence type="ECO:0000259" key="4">
    <source>
        <dbReference type="PROSITE" id="PS50932"/>
    </source>
</evidence>
<evidence type="ECO:0000256" key="2">
    <source>
        <dbReference type="ARBA" id="ARBA00023125"/>
    </source>
</evidence>
<keyword evidence="2" id="KW-0238">DNA-binding</keyword>
<evidence type="ECO:0000256" key="3">
    <source>
        <dbReference type="ARBA" id="ARBA00023163"/>
    </source>
</evidence>
<dbReference type="CDD" id="cd01392">
    <property type="entry name" value="HTH_LacI"/>
    <property type="match status" value="1"/>
</dbReference>
<dbReference type="CDD" id="cd06267">
    <property type="entry name" value="PBP1_LacI_sugar_binding-like"/>
    <property type="match status" value="1"/>
</dbReference>
<keyword evidence="3" id="KW-0804">Transcription</keyword>
<evidence type="ECO:0000313" key="6">
    <source>
        <dbReference type="Proteomes" id="UP000002774"/>
    </source>
</evidence>
<reference evidence="5" key="1">
    <citation type="submission" date="2011-09" db="EMBL/GenBank/DDBJ databases">
        <title>The permanent draft genome of Mucilaginibacter paludis DSM 18603.</title>
        <authorList>
            <consortium name="US DOE Joint Genome Institute (JGI-PGF)"/>
            <person name="Lucas S."/>
            <person name="Han J."/>
            <person name="Lapidus A."/>
            <person name="Bruce D."/>
            <person name="Goodwin L."/>
            <person name="Pitluck S."/>
            <person name="Peters L."/>
            <person name="Kyrpides N."/>
            <person name="Mavromatis K."/>
            <person name="Ivanova N."/>
            <person name="Mikhailova N."/>
            <person name="Held B."/>
            <person name="Detter J.C."/>
            <person name="Tapia R."/>
            <person name="Han C."/>
            <person name="Land M."/>
            <person name="Hauser L."/>
            <person name="Markowitz V."/>
            <person name="Cheng J.-F."/>
            <person name="Hugenholtz P."/>
            <person name="Woyke T."/>
            <person name="Wu D."/>
            <person name="Tindall B."/>
            <person name="Brambilla E."/>
            <person name="Klenk H.-P."/>
            <person name="Eisen J.A."/>
        </authorList>
    </citation>
    <scope>NUCLEOTIDE SEQUENCE [LARGE SCALE GENOMIC DNA]</scope>
    <source>
        <strain evidence="5">DSM 18603</strain>
    </source>
</reference>
<evidence type="ECO:0000313" key="5">
    <source>
        <dbReference type="EMBL" id="EHQ29114.1"/>
    </source>
</evidence>
<dbReference type="OrthoDB" id="9803256at2"/>